<dbReference type="Gene3D" id="2.130.10.10">
    <property type="entry name" value="YVTN repeat-like/Quinoprotein amine dehydrogenase"/>
    <property type="match status" value="1"/>
</dbReference>
<dbReference type="InterPro" id="IPR015943">
    <property type="entry name" value="WD40/YVTN_repeat-like_dom_sf"/>
</dbReference>
<comment type="caution">
    <text evidence="3">The sequence shown here is derived from an EMBL/GenBank/DDBJ whole genome shotgun (WGS) entry which is preliminary data.</text>
</comment>
<dbReference type="InterPro" id="IPR051179">
    <property type="entry name" value="WD_repeat_multifunction"/>
</dbReference>
<gene>
    <name evidence="3" type="ORF">AAF712_013534</name>
</gene>
<evidence type="ECO:0000313" key="3">
    <source>
        <dbReference type="EMBL" id="KAL0059701.1"/>
    </source>
</evidence>
<accession>A0ABR2ZFG8</accession>
<name>A0ABR2ZFG8_9AGAR</name>
<keyword evidence="2" id="KW-0677">Repeat</keyword>
<reference evidence="3 4" key="1">
    <citation type="submission" date="2024-05" db="EMBL/GenBank/DDBJ databases">
        <title>A draft genome resource for the thread blight pathogen Marasmius tenuissimus strain MS-2.</title>
        <authorList>
            <person name="Yulfo-Soto G.E."/>
            <person name="Baruah I.K."/>
            <person name="Amoako-Attah I."/>
            <person name="Bukari Y."/>
            <person name="Meinhardt L.W."/>
            <person name="Bailey B.A."/>
            <person name="Cohen S.P."/>
        </authorList>
    </citation>
    <scope>NUCLEOTIDE SEQUENCE [LARGE SCALE GENOMIC DNA]</scope>
    <source>
        <strain evidence="3 4">MS-2</strain>
    </source>
</reference>
<keyword evidence="4" id="KW-1185">Reference proteome</keyword>
<evidence type="ECO:0000256" key="2">
    <source>
        <dbReference type="ARBA" id="ARBA00022737"/>
    </source>
</evidence>
<dbReference type="PANTHER" id="PTHR19857">
    <property type="entry name" value="MITOCHONDRIAL DIVISION PROTEIN 1-RELATED"/>
    <property type="match status" value="1"/>
</dbReference>
<dbReference type="PANTHER" id="PTHR19857:SF8">
    <property type="entry name" value="ANGIO-ASSOCIATED MIGRATORY CELL PROTEIN"/>
    <property type="match status" value="1"/>
</dbReference>
<dbReference type="InterPro" id="IPR036322">
    <property type="entry name" value="WD40_repeat_dom_sf"/>
</dbReference>
<proteinExistence type="predicted"/>
<dbReference type="InterPro" id="IPR001680">
    <property type="entry name" value="WD40_rpt"/>
</dbReference>
<dbReference type="EMBL" id="JBBXMP010000211">
    <property type="protein sequence ID" value="KAL0059701.1"/>
    <property type="molecule type" value="Genomic_DNA"/>
</dbReference>
<protein>
    <submittedName>
        <fullName evidence="3">Uncharacterized protein</fullName>
    </submittedName>
</protein>
<dbReference type="SMART" id="SM00320">
    <property type="entry name" value="WD40"/>
    <property type="match status" value="2"/>
</dbReference>
<evidence type="ECO:0000313" key="4">
    <source>
        <dbReference type="Proteomes" id="UP001437256"/>
    </source>
</evidence>
<dbReference type="Proteomes" id="UP001437256">
    <property type="component" value="Unassembled WGS sequence"/>
</dbReference>
<evidence type="ECO:0000256" key="1">
    <source>
        <dbReference type="ARBA" id="ARBA00022574"/>
    </source>
</evidence>
<dbReference type="SUPFAM" id="SSF50978">
    <property type="entry name" value="WD40 repeat-like"/>
    <property type="match status" value="1"/>
</dbReference>
<keyword evidence="1" id="KW-0853">WD repeat</keyword>
<sequence length="202" mass="22426">MTIPSRPFELFATLHRARDSVLSVKFSSPAKFVSATGFNGVNIWSLDTLLPVALPRKGSLPTKSKYIYPASAWVFFEEGCRHVLLLGSLEGEIVAWDWNEKRAVFDSGRPTVTASHSQQITSIDVSQPSFGGRARIAAGHEDGQVSVWKLPLEGPFIKIFNIDLGFIPRTVLFDHLTNRVFAFAMTGNRVYVPCNCVLLEQN</sequence>
<organism evidence="3 4">
    <name type="scientific">Marasmius tenuissimus</name>
    <dbReference type="NCBI Taxonomy" id="585030"/>
    <lineage>
        <taxon>Eukaryota</taxon>
        <taxon>Fungi</taxon>
        <taxon>Dikarya</taxon>
        <taxon>Basidiomycota</taxon>
        <taxon>Agaricomycotina</taxon>
        <taxon>Agaricomycetes</taxon>
        <taxon>Agaricomycetidae</taxon>
        <taxon>Agaricales</taxon>
        <taxon>Marasmiineae</taxon>
        <taxon>Marasmiaceae</taxon>
        <taxon>Marasmius</taxon>
    </lineage>
</organism>